<dbReference type="PANTHER" id="PTHR48228:SF2">
    <property type="entry name" value="E-CINNAMOYL-COA:R-PHENYLLACTATE COA TRANSFERASE LARGE SUBUNIT"/>
    <property type="match status" value="1"/>
</dbReference>
<gene>
    <name evidence="1" type="ORF">SDENCHOL_10596</name>
</gene>
<evidence type="ECO:0000313" key="2">
    <source>
        <dbReference type="Proteomes" id="UP000242886"/>
    </source>
</evidence>
<keyword evidence="1" id="KW-0808">Transferase</keyword>
<dbReference type="GO" id="GO:0033608">
    <property type="term" value="F:formyl-CoA transferase activity"/>
    <property type="evidence" value="ECO:0007669"/>
    <property type="project" value="UniProtKB-EC"/>
</dbReference>
<dbReference type="PANTHER" id="PTHR48228">
    <property type="entry name" value="SUCCINYL-COA--D-CITRAMALATE COA-TRANSFERASE"/>
    <property type="match status" value="1"/>
</dbReference>
<dbReference type="EC" id="2.8.3.16" evidence="1"/>
<proteinExistence type="predicted"/>
<dbReference type="InterPro" id="IPR023606">
    <property type="entry name" value="CoA-Trfase_III_dom_1_sf"/>
</dbReference>
<protein>
    <submittedName>
        <fullName evidence="1">Formyl-CoA transferase</fullName>
        <ecNumber evidence="1">2.8.3.16</ecNumber>
    </submittedName>
</protein>
<evidence type="ECO:0000313" key="1">
    <source>
        <dbReference type="EMBL" id="SMB22473.1"/>
    </source>
</evidence>
<dbReference type="EMBL" id="LT837803">
    <property type="protein sequence ID" value="SMB22473.1"/>
    <property type="molecule type" value="Genomic_DNA"/>
</dbReference>
<dbReference type="Gene3D" id="3.30.1540.10">
    <property type="entry name" value="formyl-coa transferase, domain 3"/>
    <property type="match status" value="1"/>
</dbReference>
<dbReference type="Proteomes" id="UP000242886">
    <property type="component" value="Chromosome SDENCHOL"/>
</dbReference>
<dbReference type="Gene3D" id="3.40.50.10540">
    <property type="entry name" value="Crotonobetainyl-coa:carnitine coa-transferase, domain 1"/>
    <property type="match status" value="1"/>
</dbReference>
<organism evidence="1 2">
    <name type="scientific">Sterolibacterium denitrificans</name>
    <dbReference type="NCBI Taxonomy" id="157592"/>
    <lineage>
        <taxon>Bacteria</taxon>
        <taxon>Pseudomonadati</taxon>
        <taxon>Pseudomonadota</taxon>
        <taxon>Betaproteobacteria</taxon>
        <taxon>Nitrosomonadales</taxon>
        <taxon>Sterolibacteriaceae</taxon>
        <taxon>Sterolibacterium</taxon>
    </lineage>
</organism>
<name>A0A7Z7MUG7_9PROT</name>
<dbReference type="AlphaFoldDB" id="A0A7Z7MUG7"/>
<accession>A0A7Z7MUG7</accession>
<dbReference type="RefSeq" id="WP_154715984.1">
    <property type="nucleotide sequence ID" value="NZ_LT837803.1"/>
</dbReference>
<sequence length="396" mass="43100">MSRALDDVIVVDLTRQFCAALSGAFLADFGARVIRLDLLPAARGRHAGHGGWNHEADLIHRNKESLALDPQSSEGKALLQEVVAKADVLITDWQRDELAALGLDYASVAKRRADIIYGRLSGFGPTGPDADLPAIDELAAARTGMMPILPQPGQPPVYTGSGAMHAGVMLAFGVVTALVHRVDSNEGQEVDVSLFGANMYGAALDIQAFLAIGKGDRLLNPISRLDVSNPMSGSLYPSADGRWVTLTMPDTDRWWPTFSQLVGIATDDPRFDTHDKRTESNRLLLIEALEAAFQQQPGTYWRQAFQEKQLSADVIEQFDYPANDPQVAANRYIMELDHPSHGRVKSLGFPIYMSESTARLDKLAPAIGQHSRAVLRDLLGIGEDRFHQLNAAGVVA</sequence>
<dbReference type="Pfam" id="PF02515">
    <property type="entry name" value="CoA_transf_3"/>
    <property type="match status" value="1"/>
</dbReference>
<dbReference type="SUPFAM" id="SSF89796">
    <property type="entry name" value="CoA-transferase family III (CaiB/BaiF)"/>
    <property type="match status" value="1"/>
</dbReference>
<dbReference type="InterPro" id="IPR050509">
    <property type="entry name" value="CoA-transferase_III"/>
</dbReference>
<dbReference type="InterPro" id="IPR044855">
    <property type="entry name" value="CoA-Trfase_III_dom3_sf"/>
</dbReference>
<keyword evidence="2" id="KW-1185">Reference proteome</keyword>
<dbReference type="InterPro" id="IPR003673">
    <property type="entry name" value="CoA-Trfase_fam_III"/>
</dbReference>
<reference evidence="1" key="1">
    <citation type="submission" date="2017-03" db="EMBL/GenBank/DDBJ databases">
        <authorList>
            <consortium name="AG Boll"/>
        </authorList>
    </citation>
    <scope>NUCLEOTIDE SEQUENCE [LARGE SCALE GENOMIC DNA]</scope>
    <source>
        <strain evidence="1">Chol</strain>
    </source>
</reference>